<dbReference type="InterPro" id="IPR001296">
    <property type="entry name" value="Glyco_trans_1"/>
</dbReference>
<dbReference type="GO" id="GO:0016757">
    <property type="term" value="F:glycosyltransferase activity"/>
    <property type="evidence" value="ECO:0007669"/>
    <property type="project" value="InterPro"/>
</dbReference>
<organism evidence="4 5">
    <name type="scientific">Candidatus Woesebacteria bacterium RIFCSPHIGHO2_01_FULL_39_28</name>
    <dbReference type="NCBI Taxonomy" id="1802496"/>
    <lineage>
        <taxon>Bacteria</taxon>
        <taxon>Candidatus Woeseibacteriota</taxon>
    </lineage>
</organism>
<dbReference type="EMBL" id="MGGI01000009">
    <property type="protein sequence ID" value="OGM26997.1"/>
    <property type="molecule type" value="Genomic_DNA"/>
</dbReference>
<proteinExistence type="predicted"/>
<comment type="caution">
    <text evidence="4">The sequence shown here is derived from an EMBL/GenBank/DDBJ whole genome shotgun (WGS) entry which is preliminary data.</text>
</comment>
<dbReference type="PANTHER" id="PTHR46401:SF2">
    <property type="entry name" value="GLYCOSYLTRANSFERASE WBBK-RELATED"/>
    <property type="match status" value="1"/>
</dbReference>
<keyword evidence="1" id="KW-0808">Transferase</keyword>
<name>A0A1F7YI40_9BACT</name>
<dbReference type="SUPFAM" id="SSF53756">
    <property type="entry name" value="UDP-Glycosyltransferase/glycogen phosphorylase"/>
    <property type="match status" value="2"/>
</dbReference>
<dbReference type="Pfam" id="PF00534">
    <property type="entry name" value="Glycos_transf_1"/>
    <property type="match status" value="2"/>
</dbReference>
<dbReference type="Proteomes" id="UP000178851">
    <property type="component" value="Unassembled WGS sequence"/>
</dbReference>
<dbReference type="CDD" id="cd03801">
    <property type="entry name" value="GT4_PimA-like"/>
    <property type="match status" value="2"/>
</dbReference>
<evidence type="ECO:0000259" key="3">
    <source>
        <dbReference type="Pfam" id="PF13439"/>
    </source>
</evidence>
<dbReference type="GO" id="GO:0009103">
    <property type="term" value="P:lipopolysaccharide biosynthetic process"/>
    <property type="evidence" value="ECO:0007669"/>
    <property type="project" value="TreeGrafter"/>
</dbReference>
<feature type="domain" description="Glycosyl transferase family 1" evidence="2">
    <location>
        <begin position="212"/>
        <end position="362"/>
    </location>
</feature>
<sequence>MTKKLKIGIVVDQMLTGGVQLAAIEQVKELRKLGHNAKLLILMRKKYPVDFSYLTKDIPHQYLSDSYPPFFRKTIKFPIFNFLSTLHLTSPFLAPKAIKKTDFDILISLGTTTCLTTQAIWHNLKIPYIAVVHDPIVYILDKVYTQTSLKYFFPLLKPVAQFFERSFVKDAINVVTISKVHYDYLKKNYNVEPAILGFGTKPLIKLPPKRGDNLLSFGRWQKEKNPEFLLKLIREIPKSKLIIAGSWNTKQDLDWFTGLVKKENLTKRVKIVPHFTPNELEKMASDARLWLHPHFEAFGLAALEAAGYGLPIIIPEKSGVTEIFKNGVQGFFPTSVSITEYKKYVVKLLKNEGLAYRMGKQAWSQVKQKYSWKKNAEDLLLLIYRSLKPDQKKQILVLEISHALGTPLAGGDKLMEPMAARLTGGYDFTVLVSEVGAKHWRDALFKKNLEILPKTRFDLGGTPFPVFLTYCIRMFKAVKVILKKYKNMDILYSSTNILPDVLPTYFAKTKLDRATWIARIHHLIPHPFKREGRLIVNTVSFLMQTLSLYMIKNRADIIIALNENLKNELLKMGFPSEKLEVLGAGINFQKIRSQKITKGTFTYDGVFLGRLHYSKGIFDLVPIWKEVVKKIPDSNLAVIGRGAKEFTEFILREAKKAHISKNINLTGYLKDEETLSIMKKAKVFLFTDHEAGWGIAVAEAMASSLPVVGWDIGVLGTVYKKGFIKVPPGNHLKFSQAVINILKDINLMQKLSKMAIDEAKDLDWEKTADKFKIILAKIDNN</sequence>
<reference evidence="4 5" key="1">
    <citation type="journal article" date="2016" name="Nat. Commun.">
        <title>Thousands of microbial genomes shed light on interconnected biogeochemical processes in an aquifer system.</title>
        <authorList>
            <person name="Anantharaman K."/>
            <person name="Brown C.T."/>
            <person name="Hug L.A."/>
            <person name="Sharon I."/>
            <person name="Castelle C.J."/>
            <person name="Probst A.J."/>
            <person name="Thomas B.C."/>
            <person name="Singh A."/>
            <person name="Wilkins M.J."/>
            <person name="Karaoz U."/>
            <person name="Brodie E.L."/>
            <person name="Williams K.H."/>
            <person name="Hubbard S.S."/>
            <person name="Banfield J.F."/>
        </authorList>
    </citation>
    <scope>NUCLEOTIDE SEQUENCE [LARGE SCALE GENOMIC DNA]</scope>
</reference>
<evidence type="ECO:0008006" key="6">
    <source>
        <dbReference type="Google" id="ProtNLM"/>
    </source>
</evidence>
<evidence type="ECO:0000256" key="1">
    <source>
        <dbReference type="ARBA" id="ARBA00022679"/>
    </source>
</evidence>
<dbReference type="InterPro" id="IPR028098">
    <property type="entry name" value="Glyco_trans_4-like_N"/>
</dbReference>
<dbReference type="Pfam" id="PF13439">
    <property type="entry name" value="Glyco_transf_4"/>
    <property type="match status" value="1"/>
</dbReference>
<accession>A0A1F7YI40</accession>
<evidence type="ECO:0000313" key="4">
    <source>
        <dbReference type="EMBL" id="OGM26997.1"/>
    </source>
</evidence>
<dbReference type="AlphaFoldDB" id="A0A1F7YI40"/>
<gene>
    <name evidence="4" type="ORF">A2627_02410</name>
</gene>
<feature type="domain" description="Glycosyltransferase subfamily 4-like N-terminal" evidence="3">
    <location>
        <begin position="17"/>
        <end position="193"/>
    </location>
</feature>
<evidence type="ECO:0000259" key="2">
    <source>
        <dbReference type="Pfam" id="PF00534"/>
    </source>
</evidence>
<dbReference type="PANTHER" id="PTHR46401">
    <property type="entry name" value="GLYCOSYLTRANSFERASE WBBK-RELATED"/>
    <property type="match status" value="1"/>
</dbReference>
<protein>
    <recommendedName>
        <fullName evidence="6">Glycosyl transferase family 1 domain-containing protein</fullName>
    </recommendedName>
</protein>
<feature type="domain" description="Glycosyl transferase family 1" evidence="2">
    <location>
        <begin position="606"/>
        <end position="755"/>
    </location>
</feature>
<evidence type="ECO:0000313" key="5">
    <source>
        <dbReference type="Proteomes" id="UP000178851"/>
    </source>
</evidence>
<dbReference type="Gene3D" id="3.40.50.2000">
    <property type="entry name" value="Glycogen Phosphorylase B"/>
    <property type="match status" value="4"/>
</dbReference>